<dbReference type="AlphaFoldDB" id="A0A7W8GFJ2"/>
<keyword evidence="2" id="KW-0560">Oxidoreductase</keyword>
<organism evidence="4 5">
    <name type="scientific">Deinococcus budaensis</name>
    <dbReference type="NCBI Taxonomy" id="1665626"/>
    <lineage>
        <taxon>Bacteria</taxon>
        <taxon>Thermotogati</taxon>
        <taxon>Deinococcota</taxon>
        <taxon>Deinococci</taxon>
        <taxon>Deinococcales</taxon>
        <taxon>Deinococcaceae</taxon>
        <taxon>Deinococcus</taxon>
    </lineage>
</organism>
<sequence>MGYDALIIGGSYAGLSGAMQIARSGRPVCIVDGGRPRNRFAAHSHGFFGQDGQAPHQMIAQARADLAAYPNVTFEDALATGARQEAEGFAVSLASGETLHARKLLLAYGVVDLLPDLPGVAERWGQTVLHCPYCHGYEVRGRRLGVLSVMPQSTHQALLISDWGPVTFFLNGQPQPDAVTRAKFAERGIAVEPAPILGLEGTAPALEGVRLTDGRLVPLSALFLASRIRPASDLAEQLGCAFVDGPQGPLLQTDAGKQTSVPGVYAAGDLTPGTGNASMAAADGVVAGASLHQSLIFGPLSALEQVALD</sequence>
<dbReference type="RefSeq" id="WP_184028961.1">
    <property type="nucleotide sequence ID" value="NZ_JACHFN010000007.1"/>
</dbReference>
<evidence type="ECO:0000313" key="5">
    <source>
        <dbReference type="Proteomes" id="UP000525389"/>
    </source>
</evidence>
<dbReference type="PRINTS" id="PR00368">
    <property type="entry name" value="FADPNR"/>
</dbReference>
<accession>A0A7W8GFJ2</accession>
<evidence type="ECO:0000256" key="2">
    <source>
        <dbReference type="ARBA" id="ARBA00023002"/>
    </source>
</evidence>
<feature type="domain" description="FAD/NAD(P)-binding" evidence="3">
    <location>
        <begin position="3"/>
        <end position="134"/>
    </location>
</feature>
<dbReference type="Proteomes" id="UP000525389">
    <property type="component" value="Unassembled WGS sequence"/>
</dbReference>
<comment type="caution">
    <text evidence="4">The sequence shown here is derived from an EMBL/GenBank/DDBJ whole genome shotgun (WGS) entry which is preliminary data.</text>
</comment>
<evidence type="ECO:0000256" key="1">
    <source>
        <dbReference type="ARBA" id="ARBA00022630"/>
    </source>
</evidence>
<proteinExistence type="predicted"/>
<dbReference type="GO" id="GO:0016491">
    <property type="term" value="F:oxidoreductase activity"/>
    <property type="evidence" value="ECO:0007669"/>
    <property type="project" value="UniProtKB-KW"/>
</dbReference>
<keyword evidence="5" id="KW-1185">Reference proteome</keyword>
<keyword evidence="1" id="KW-0285">Flavoprotein</keyword>
<dbReference type="Pfam" id="PF07992">
    <property type="entry name" value="Pyr_redox_2"/>
    <property type="match status" value="2"/>
</dbReference>
<reference evidence="4 5" key="1">
    <citation type="submission" date="2020-08" db="EMBL/GenBank/DDBJ databases">
        <title>Genomic Encyclopedia of Type Strains, Phase IV (KMG-IV): sequencing the most valuable type-strain genomes for metagenomic binning, comparative biology and taxonomic classification.</title>
        <authorList>
            <person name="Goeker M."/>
        </authorList>
    </citation>
    <scope>NUCLEOTIDE SEQUENCE [LARGE SCALE GENOMIC DNA]</scope>
    <source>
        <strain evidence="4 5">DSM 101791</strain>
    </source>
</reference>
<dbReference type="PANTHER" id="PTHR48105">
    <property type="entry name" value="THIOREDOXIN REDUCTASE 1-RELATED-RELATED"/>
    <property type="match status" value="1"/>
</dbReference>
<dbReference type="InterPro" id="IPR050097">
    <property type="entry name" value="Ferredoxin-NADP_redctase_2"/>
</dbReference>
<dbReference type="InterPro" id="IPR023753">
    <property type="entry name" value="FAD/NAD-binding_dom"/>
</dbReference>
<dbReference type="PRINTS" id="PR00469">
    <property type="entry name" value="PNDRDTASEII"/>
</dbReference>
<dbReference type="SUPFAM" id="SSF51905">
    <property type="entry name" value="FAD/NAD(P)-binding domain"/>
    <property type="match status" value="1"/>
</dbReference>
<dbReference type="InterPro" id="IPR036188">
    <property type="entry name" value="FAD/NAD-bd_sf"/>
</dbReference>
<evidence type="ECO:0000259" key="3">
    <source>
        <dbReference type="Pfam" id="PF07992"/>
    </source>
</evidence>
<protein>
    <submittedName>
        <fullName evidence="4">Thioredoxin reductase</fullName>
    </submittedName>
</protein>
<dbReference type="EMBL" id="JACHFN010000007">
    <property type="protein sequence ID" value="MBB5234737.1"/>
    <property type="molecule type" value="Genomic_DNA"/>
</dbReference>
<evidence type="ECO:0000313" key="4">
    <source>
        <dbReference type="EMBL" id="MBB5234737.1"/>
    </source>
</evidence>
<name>A0A7W8GFJ2_9DEIO</name>
<feature type="domain" description="FAD/NAD(P)-binding" evidence="3">
    <location>
        <begin position="180"/>
        <end position="284"/>
    </location>
</feature>
<gene>
    <name evidence="4" type="ORF">HNQ09_002180</name>
</gene>
<dbReference type="Gene3D" id="3.50.50.60">
    <property type="entry name" value="FAD/NAD(P)-binding domain"/>
    <property type="match status" value="2"/>
</dbReference>